<evidence type="ECO:0000313" key="2">
    <source>
        <dbReference type="EMBL" id="SEF96506.1"/>
    </source>
</evidence>
<organism evidence="2 3">
    <name type="scientific">Actinacidiphila yanglinensis</name>
    <dbReference type="NCBI Taxonomy" id="310779"/>
    <lineage>
        <taxon>Bacteria</taxon>
        <taxon>Bacillati</taxon>
        <taxon>Actinomycetota</taxon>
        <taxon>Actinomycetes</taxon>
        <taxon>Kitasatosporales</taxon>
        <taxon>Streptomycetaceae</taxon>
        <taxon>Actinacidiphila</taxon>
    </lineage>
</organism>
<dbReference type="EMBL" id="FNVU01000002">
    <property type="protein sequence ID" value="SEF96506.1"/>
    <property type="molecule type" value="Genomic_DNA"/>
</dbReference>
<name>A0A1H5WB68_9ACTN</name>
<reference evidence="2 3" key="1">
    <citation type="submission" date="2016-10" db="EMBL/GenBank/DDBJ databases">
        <authorList>
            <person name="de Groot N.N."/>
        </authorList>
    </citation>
    <scope>NUCLEOTIDE SEQUENCE [LARGE SCALE GENOMIC DNA]</scope>
    <source>
        <strain evidence="2 3">CGMCC 4.2023</strain>
    </source>
</reference>
<dbReference type="Proteomes" id="UP000236754">
    <property type="component" value="Unassembled WGS sequence"/>
</dbReference>
<keyword evidence="3" id="KW-1185">Reference proteome</keyword>
<sequence length="95" mass="9857">MSTQTKSAAKSTGGKKAGSADASAKGGKGKKGTYLSIGTSLFSAFTAVKKVRTARSEEDNLQLIDAVLRAAAVTTGIVLLVRELRRLSDEDVLAD</sequence>
<dbReference type="AlphaFoldDB" id="A0A1H5WB68"/>
<feature type="region of interest" description="Disordered" evidence="1">
    <location>
        <begin position="1"/>
        <end position="33"/>
    </location>
</feature>
<evidence type="ECO:0000256" key="1">
    <source>
        <dbReference type="SAM" id="MobiDB-lite"/>
    </source>
</evidence>
<evidence type="ECO:0000313" key="3">
    <source>
        <dbReference type="Proteomes" id="UP000236754"/>
    </source>
</evidence>
<protein>
    <submittedName>
        <fullName evidence="2">Uncharacterized protein</fullName>
    </submittedName>
</protein>
<accession>A0A1H5WB68</accession>
<dbReference type="RefSeq" id="WP_235031850.1">
    <property type="nucleotide sequence ID" value="NZ_FNVU01000002.1"/>
</dbReference>
<proteinExistence type="predicted"/>
<gene>
    <name evidence="2" type="ORF">SAMN05216223_102615</name>
</gene>
<feature type="compositionally biased region" description="Low complexity" evidence="1">
    <location>
        <begin position="1"/>
        <end position="25"/>
    </location>
</feature>